<dbReference type="SMART" id="SM00733">
    <property type="entry name" value="Mterf"/>
    <property type="match status" value="2"/>
</dbReference>
<sequence length="291" mass="34057">MSLMWRSKDLGYVLMKYPELLGFKLEGIMSTSIAYLVRIGVSPRDIGPVVTQYLHLLGMRVGTMIKPLVDYLISIGIVARIGRETCLYRRDKMSTQHYFFSVKLKIDPEGFARVVEKMPRVSEERALSVYSFSDELWSRVSASEYRWKFVRMTFLGIRQKVVGRSDEIPTNTFFRQNDTDELVRQKFVRIGLFGEFLTISAIRIPMFSLKDKMSTQHYFFSVKLKIDPEGFARVVEKMPRVVSLKQLSITVIMKPFRVSVRNLWNWFLNCSDQRFEERLECNFTDADMPSK</sequence>
<dbReference type="Gene3D" id="1.25.70.10">
    <property type="entry name" value="Transcription termination factor 3, mitochondrial"/>
    <property type="match status" value="1"/>
</dbReference>
<protein>
    <submittedName>
        <fullName evidence="4">Uncharacterized protein</fullName>
    </submittedName>
</protein>
<dbReference type="EMBL" id="QGKV02000832">
    <property type="protein sequence ID" value="KAF3548733.1"/>
    <property type="molecule type" value="Genomic_DNA"/>
</dbReference>
<organism evidence="4 5">
    <name type="scientific">Brassica cretica</name>
    <name type="common">Mustard</name>
    <dbReference type="NCBI Taxonomy" id="69181"/>
    <lineage>
        <taxon>Eukaryota</taxon>
        <taxon>Viridiplantae</taxon>
        <taxon>Streptophyta</taxon>
        <taxon>Embryophyta</taxon>
        <taxon>Tracheophyta</taxon>
        <taxon>Spermatophyta</taxon>
        <taxon>Magnoliopsida</taxon>
        <taxon>eudicotyledons</taxon>
        <taxon>Gunneridae</taxon>
        <taxon>Pentapetalae</taxon>
        <taxon>rosids</taxon>
        <taxon>malvids</taxon>
        <taxon>Brassicales</taxon>
        <taxon>Brassicaceae</taxon>
        <taxon>Brassiceae</taxon>
        <taxon>Brassica</taxon>
    </lineage>
</organism>
<keyword evidence="5" id="KW-1185">Reference proteome</keyword>
<keyword evidence="2" id="KW-0804">Transcription</keyword>
<reference evidence="4 5" key="1">
    <citation type="journal article" date="2020" name="BMC Genomics">
        <title>Intraspecific diversification of the crop wild relative Brassica cretica Lam. using demographic model selection.</title>
        <authorList>
            <person name="Kioukis A."/>
            <person name="Michalopoulou V.A."/>
            <person name="Briers L."/>
            <person name="Pirintsos S."/>
            <person name="Studholme D.J."/>
            <person name="Pavlidis P."/>
            <person name="Sarris P.F."/>
        </authorList>
    </citation>
    <scope>NUCLEOTIDE SEQUENCE [LARGE SCALE GENOMIC DNA]</scope>
    <source>
        <strain evidence="5">cv. PFS-1207/04</strain>
    </source>
</reference>
<evidence type="ECO:0000256" key="2">
    <source>
        <dbReference type="ARBA" id="ARBA00022472"/>
    </source>
</evidence>
<evidence type="ECO:0000313" key="4">
    <source>
        <dbReference type="EMBL" id="KAF3548733.1"/>
    </source>
</evidence>
<dbReference type="InterPro" id="IPR038538">
    <property type="entry name" value="MTERF_sf"/>
</dbReference>
<evidence type="ECO:0000313" key="5">
    <source>
        <dbReference type="Proteomes" id="UP000266723"/>
    </source>
</evidence>
<dbReference type="PANTHER" id="PTHR13068">
    <property type="entry name" value="CGI-12 PROTEIN-RELATED"/>
    <property type="match status" value="1"/>
</dbReference>
<keyword evidence="2" id="KW-0805">Transcription regulation</keyword>
<dbReference type="Proteomes" id="UP000266723">
    <property type="component" value="Unassembled WGS sequence"/>
</dbReference>
<proteinExistence type="inferred from homology"/>
<dbReference type="PANTHER" id="PTHR13068:SF24">
    <property type="entry name" value="EXPRESSED PROTEIN"/>
    <property type="match status" value="1"/>
</dbReference>
<evidence type="ECO:0000256" key="3">
    <source>
        <dbReference type="ARBA" id="ARBA00022946"/>
    </source>
</evidence>
<evidence type="ECO:0000256" key="1">
    <source>
        <dbReference type="ARBA" id="ARBA00007692"/>
    </source>
</evidence>
<keyword evidence="2" id="KW-0806">Transcription termination</keyword>
<keyword evidence="3" id="KW-0809">Transit peptide</keyword>
<dbReference type="Pfam" id="PF02536">
    <property type="entry name" value="mTERF"/>
    <property type="match status" value="1"/>
</dbReference>
<dbReference type="InterPro" id="IPR003690">
    <property type="entry name" value="MTERF"/>
</dbReference>
<accession>A0ABQ7CBU6</accession>
<comment type="caution">
    <text evidence="4">The sequence shown here is derived from an EMBL/GenBank/DDBJ whole genome shotgun (WGS) entry which is preliminary data.</text>
</comment>
<name>A0ABQ7CBU6_BRACR</name>
<gene>
    <name evidence="4" type="ORF">DY000_02010098</name>
</gene>
<comment type="similarity">
    <text evidence="1">Belongs to the mTERF family.</text>
</comment>